<evidence type="ECO:0000256" key="1">
    <source>
        <dbReference type="SAM" id="Phobius"/>
    </source>
</evidence>
<accession>A0A806KIA3</accession>
<organism evidence="2">
    <name type="scientific">uncultured bacterium contig00132</name>
    <dbReference type="NCBI Taxonomy" id="1181581"/>
    <lineage>
        <taxon>Bacteria</taxon>
        <taxon>environmental samples</taxon>
    </lineage>
</organism>
<keyword evidence="1" id="KW-0472">Membrane</keyword>
<evidence type="ECO:0000313" key="2">
    <source>
        <dbReference type="EMBL" id="AGS52774.1"/>
    </source>
</evidence>
<dbReference type="EMBL" id="JQ844208">
    <property type="protein sequence ID" value="AGS52774.1"/>
    <property type="molecule type" value="Genomic_DNA"/>
</dbReference>
<name>A0A806KIA3_9BACT</name>
<proteinExistence type="predicted"/>
<dbReference type="AlphaFoldDB" id="A0A806KIA3"/>
<keyword evidence="1" id="KW-1133">Transmembrane helix</keyword>
<feature type="transmembrane region" description="Helical" evidence="1">
    <location>
        <begin position="12"/>
        <end position="29"/>
    </location>
</feature>
<sequence>MLPLNRLRKGVVFLFLLLFLFIFYRLFFFKTRTDLVLPEDEPLTISTEMCLLVTSNGPMNIDTIFDLKNNITKIFAYSSLGNGFNTTDTVWHEWYHGSDIIKKAICKQEKAACHSSISIDSLKEGNWSVDTRQNGILLNVRQFTVLQPE</sequence>
<reference evidence="2" key="1">
    <citation type="submission" date="2012-03" db="EMBL/GenBank/DDBJ databases">
        <title>Functional metagenomics reveals considerable lignocellulase gene clusters in the gut microbiome of a wood-feeding higher termite.</title>
        <authorList>
            <person name="Liu N."/>
        </authorList>
    </citation>
    <scope>NUCLEOTIDE SEQUENCE</scope>
</reference>
<keyword evidence="1" id="KW-0812">Transmembrane</keyword>
<protein>
    <submittedName>
        <fullName evidence="2">Uncharacterized protein</fullName>
    </submittedName>
</protein>